<evidence type="ECO:0000259" key="2">
    <source>
        <dbReference type="Pfam" id="PF26130"/>
    </source>
</evidence>
<reference evidence="3 4" key="1">
    <citation type="submission" date="2019-01" db="EMBL/GenBank/DDBJ databases">
        <title>Sequencing of cultivated peanut Arachis hypogaea provides insights into genome evolution and oil improvement.</title>
        <authorList>
            <person name="Chen X."/>
        </authorList>
    </citation>
    <scope>NUCLEOTIDE SEQUENCE [LARGE SCALE GENOMIC DNA]</scope>
    <source>
        <strain evidence="4">cv. Fuhuasheng</strain>
        <tissue evidence="3">Leaves</tissue>
    </source>
</reference>
<dbReference type="Proteomes" id="UP000289738">
    <property type="component" value="Chromosome B07"/>
</dbReference>
<name>A0A444YC94_ARAHY</name>
<proteinExistence type="predicted"/>
<comment type="caution">
    <text evidence="3">The sequence shown here is derived from an EMBL/GenBank/DDBJ whole genome shotgun (WGS) entry which is preliminary data.</text>
</comment>
<feature type="region of interest" description="Disordered" evidence="1">
    <location>
        <begin position="178"/>
        <end position="303"/>
    </location>
</feature>
<keyword evidence="4" id="KW-1185">Reference proteome</keyword>
<accession>A0A444YC94</accession>
<feature type="compositionally biased region" description="Polar residues" evidence="1">
    <location>
        <begin position="217"/>
        <end position="238"/>
    </location>
</feature>
<sequence>MALRCHAGSLLALKDGTTSFDILCCDCDRFLRSLSLTEAEGVHREHTKMKTLMDIMFHHGGTLKKNEDGILVYSPDNRTCLGDLDEDTLDVFFVRNYYKEFGYDNIIQCWWLPPGRSLDGGLRALTCDGELREMCFAAQNNDGVVDVYFEHGVSTPEVIAGKEVVVWLDDTCEGDLMSKKNTKQGLKADGNKPNPTTEPNSIPKANPSPKNNPIPTPHETNPVTNPNPIADNTTSNLNPARAHDKPILKPNSKLKPKPKSKPNPTSISKPKLTEKPIQKPNPGLKTKLRETTKACSTAKGKDK</sequence>
<evidence type="ECO:0000256" key="1">
    <source>
        <dbReference type="SAM" id="MobiDB-lite"/>
    </source>
</evidence>
<protein>
    <recommendedName>
        <fullName evidence="2">PB1-like domain-containing protein</fullName>
    </recommendedName>
</protein>
<dbReference type="EMBL" id="SDMP01000017">
    <property type="protein sequence ID" value="RYQ99547.1"/>
    <property type="molecule type" value="Genomic_DNA"/>
</dbReference>
<dbReference type="InterPro" id="IPR058594">
    <property type="entry name" value="PB1-like_dom_pln"/>
</dbReference>
<evidence type="ECO:0000313" key="4">
    <source>
        <dbReference type="Proteomes" id="UP000289738"/>
    </source>
</evidence>
<dbReference type="Pfam" id="PF26130">
    <property type="entry name" value="PB1-like"/>
    <property type="match status" value="1"/>
</dbReference>
<evidence type="ECO:0000313" key="3">
    <source>
        <dbReference type="EMBL" id="RYQ99547.1"/>
    </source>
</evidence>
<gene>
    <name evidence="3" type="ORF">Ahy_B07g087491</name>
</gene>
<dbReference type="AlphaFoldDB" id="A0A444YC94"/>
<feature type="domain" description="PB1-like" evidence="2">
    <location>
        <begin position="49"/>
        <end position="151"/>
    </location>
</feature>
<organism evidence="3 4">
    <name type="scientific">Arachis hypogaea</name>
    <name type="common">Peanut</name>
    <dbReference type="NCBI Taxonomy" id="3818"/>
    <lineage>
        <taxon>Eukaryota</taxon>
        <taxon>Viridiplantae</taxon>
        <taxon>Streptophyta</taxon>
        <taxon>Embryophyta</taxon>
        <taxon>Tracheophyta</taxon>
        <taxon>Spermatophyta</taxon>
        <taxon>Magnoliopsida</taxon>
        <taxon>eudicotyledons</taxon>
        <taxon>Gunneridae</taxon>
        <taxon>Pentapetalae</taxon>
        <taxon>rosids</taxon>
        <taxon>fabids</taxon>
        <taxon>Fabales</taxon>
        <taxon>Fabaceae</taxon>
        <taxon>Papilionoideae</taxon>
        <taxon>50 kb inversion clade</taxon>
        <taxon>dalbergioids sensu lato</taxon>
        <taxon>Dalbergieae</taxon>
        <taxon>Pterocarpus clade</taxon>
        <taxon>Arachis</taxon>
    </lineage>
</organism>